<dbReference type="PANTHER" id="PTHR35526:SF3">
    <property type="entry name" value="ANTI-SIGMA-F FACTOR RSBW"/>
    <property type="match status" value="1"/>
</dbReference>
<dbReference type="Proteomes" id="UP001305606">
    <property type="component" value="Chromosome"/>
</dbReference>
<dbReference type="GO" id="GO:0005524">
    <property type="term" value="F:ATP binding"/>
    <property type="evidence" value="ECO:0007669"/>
    <property type="project" value="UniProtKB-KW"/>
</dbReference>
<keyword evidence="1" id="KW-0723">Serine/threonine-protein kinase</keyword>
<keyword evidence="3" id="KW-0547">Nucleotide-binding</keyword>
<keyword evidence="1" id="KW-0418">Kinase</keyword>
<evidence type="ECO:0000313" key="4">
    <source>
        <dbReference type="Proteomes" id="UP001305606"/>
    </source>
</evidence>
<gene>
    <name evidence="3" type="ORF">PS467_09580</name>
</gene>
<feature type="domain" description="Histidine kinase/HSP90-like ATPase" evidence="2">
    <location>
        <begin position="23"/>
        <end position="129"/>
    </location>
</feature>
<name>A0ABY9USW9_9ACTN</name>
<keyword evidence="1" id="KW-0808">Transferase</keyword>
<keyword evidence="4" id="KW-1185">Reference proteome</keyword>
<dbReference type="Pfam" id="PF13581">
    <property type="entry name" value="HATPase_c_2"/>
    <property type="match status" value="1"/>
</dbReference>
<evidence type="ECO:0000256" key="1">
    <source>
        <dbReference type="ARBA" id="ARBA00022527"/>
    </source>
</evidence>
<protein>
    <submittedName>
        <fullName evidence="3">ATP-binding protein</fullName>
    </submittedName>
</protein>
<dbReference type="InterPro" id="IPR003594">
    <property type="entry name" value="HATPase_dom"/>
</dbReference>
<dbReference type="SUPFAM" id="SSF55874">
    <property type="entry name" value="ATPase domain of HSP90 chaperone/DNA topoisomerase II/histidine kinase"/>
    <property type="match status" value="1"/>
</dbReference>
<dbReference type="InterPro" id="IPR036890">
    <property type="entry name" value="HATPase_C_sf"/>
</dbReference>
<accession>A0ABY9USW9</accession>
<dbReference type="CDD" id="cd16936">
    <property type="entry name" value="HATPase_RsbW-like"/>
    <property type="match status" value="1"/>
</dbReference>
<reference evidence="3 4" key="1">
    <citation type="submission" date="2023-02" db="EMBL/GenBank/DDBJ databases">
        <title>Streptomyces sp. SCA4-21 with antifungal activity against Fusarium oxysporum f. sp. cubense, Streptomyces sp. SCA2-17 with antifungal activity against Fusarium oxysporum f. sp. cubense.</title>
        <authorList>
            <person name="Qi D."/>
        </authorList>
    </citation>
    <scope>NUCLEOTIDE SEQUENCE [LARGE SCALE GENOMIC DNA]</scope>
    <source>
        <strain evidence="3 4">SCA4-21</strain>
    </source>
</reference>
<evidence type="ECO:0000313" key="3">
    <source>
        <dbReference type="EMBL" id="WNE95566.1"/>
    </source>
</evidence>
<dbReference type="RefSeq" id="WP_311034904.1">
    <property type="nucleotide sequence ID" value="NZ_CP117522.1"/>
</dbReference>
<sequence>MTATARPSAVGRPAYSQMLCRKPQSAAVARQMVRTVLDTWHLSQLVGEAEHVASELVANAVDHACGRYMRLTVTRVGEGRVRLDVIDKSHDKPAPRISEPSEEHGRGLAVVDAFSRTWGVEILDVGKRVWAELESGAAEGDQ</sequence>
<proteinExistence type="predicted"/>
<dbReference type="Gene3D" id="3.30.565.10">
    <property type="entry name" value="Histidine kinase-like ATPase, C-terminal domain"/>
    <property type="match status" value="1"/>
</dbReference>
<dbReference type="InterPro" id="IPR050267">
    <property type="entry name" value="Anti-sigma-factor_SerPK"/>
</dbReference>
<dbReference type="PANTHER" id="PTHR35526">
    <property type="entry name" value="ANTI-SIGMA-F FACTOR RSBW-RELATED"/>
    <property type="match status" value="1"/>
</dbReference>
<organism evidence="3 4">
    <name type="scientific">Streptomyces luomodiensis</name>
    <dbReference type="NCBI Taxonomy" id="3026192"/>
    <lineage>
        <taxon>Bacteria</taxon>
        <taxon>Bacillati</taxon>
        <taxon>Actinomycetota</taxon>
        <taxon>Actinomycetes</taxon>
        <taxon>Kitasatosporales</taxon>
        <taxon>Streptomycetaceae</taxon>
        <taxon>Streptomyces</taxon>
    </lineage>
</organism>
<keyword evidence="3" id="KW-0067">ATP-binding</keyword>
<evidence type="ECO:0000259" key="2">
    <source>
        <dbReference type="Pfam" id="PF13581"/>
    </source>
</evidence>
<dbReference type="EMBL" id="CP117522">
    <property type="protein sequence ID" value="WNE95566.1"/>
    <property type="molecule type" value="Genomic_DNA"/>
</dbReference>